<dbReference type="InterPro" id="IPR050256">
    <property type="entry name" value="Glycosyltransferase_2"/>
</dbReference>
<gene>
    <name evidence="3" type="primary">ycbB</name>
    <name evidence="3" type="ORF">HMPREF9088_1113</name>
</gene>
<sequence length="263" mass="30006">MREKNYGNKKILLIIPAYNESEGIIKVIERVKKYCSESEYNIDYIVINDGSTDDEQEILEKNKINNIELINNLGIGGAVQTGYLYAMKSNYDIAVQFDGDGQHDIESLNNLIDPIIKNQSDFTVGSRFIEDSTSDFKSSVARQLGIKLLSSLIKSLTKFEIKDVTSGYRAANQKVIKQFVERYPSKYPEPESYIYLLANNIRVKEVGVKMFERETGKSSISFRNSVSYMVNVSLSIIFGFYIQKNIKKISNEENNMPIQLQII</sequence>
<keyword evidence="1" id="KW-0472">Membrane</keyword>
<dbReference type="Gene3D" id="3.90.550.10">
    <property type="entry name" value="Spore Coat Polysaccharide Biosynthesis Protein SpsA, Chain A"/>
    <property type="match status" value="1"/>
</dbReference>
<keyword evidence="1" id="KW-0812">Transmembrane</keyword>
<dbReference type="GO" id="GO:0016757">
    <property type="term" value="F:glycosyltransferase activity"/>
    <property type="evidence" value="ECO:0007669"/>
    <property type="project" value="UniProtKB-KW"/>
</dbReference>
<dbReference type="PANTHER" id="PTHR48090:SF7">
    <property type="entry name" value="RFBJ PROTEIN"/>
    <property type="match status" value="1"/>
</dbReference>
<organism evidence="3 4">
    <name type="scientific">Enterococcus italicus (strain DSM 15952 / CCUG 50447 / LMG 22039 / TP 1.5)</name>
    <dbReference type="NCBI Taxonomy" id="888064"/>
    <lineage>
        <taxon>Bacteria</taxon>
        <taxon>Bacillati</taxon>
        <taxon>Bacillota</taxon>
        <taxon>Bacilli</taxon>
        <taxon>Lactobacillales</taxon>
        <taxon>Enterococcaceae</taxon>
        <taxon>Enterococcus</taxon>
    </lineage>
</organism>
<dbReference type="PANTHER" id="PTHR48090">
    <property type="entry name" value="UNDECAPRENYL-PHOSPHATE 4-DEOXY-4-FORMAMIDO-L-ARABINOSE TRANSFERASE-RELATED"/>
    <property type="match status" value="1"/>
</dbReference>
<feature type="transmembrane region" description="Helical" evidence="1">
    <location>
        <begin position="225"/>
        <end position="242"/>
    </location>
</feature>
<name>E6LFH3_ENTI1</name>
<keyword evidence="3" id="KW-0328">Glycosyltransferase</keyword>
<dbReference type="eggNOG" id="COG1216">
    <property type="taxonomic scope" value="Bacteria"/>
</dbReference>
<reference evidence="3 4" key="1">
    <citation type="submission" date="2010-12" db="EMBL/GenBank/DDBJ databases">
        <authorList>
            <person name="Muzny D."/>
            <person name="Qin X."/>
            <person name="Deng J."/>
            <person name="Jiang H."/>
            <person name="Liu Y."/>
            <person name="Qu J."/>
            <person name="Song X.-Z."/>
            <person name="Zhang L."/>
            <person name="Thornton R."/>
            <person name="Coyle M."/>
            <person name="Francisco L."/>
            <person name="Jackson L."/>
            <person name="Javaid M."/>
            <person name="Korchina V."/>
            <person name="Kovar C."/>
            <person name="Mata R."/>
            <person name="Mathew T."/>
            <person name="Ngo R."/>
            <person name="Nguyen L."/>
            <person name="Nguyen N."/>
            <person name="Okwuonu G."/>
            <person name="Ongeri F."/>
            <person name="Pham C."/>
            <person name="Simmons D."/>
            <person name="Wilczek-Boney K."/>
            <person name="Hale W."/>
            <person name="Jakkamsetti A."/>
            <person name="Pham P."/>
            <person name="Ruth R."/>
            <person name="San Lucas F."/>
            <person name="Warren J."/>
            <person name="Zhang J."/>
            <person name="Zhao Z."/>
            <person name="Zhou C."/>
            <person name="Zhu D."/>
            <person name="Lee S."/>
            <person name="Bess C."/>
            <person name="Blankenburg K."/>
            <person name="Forbes L."/>
            <person name="Fu Q."/>
            <person name="Gubbala S."/>
            <person name="Hirani K."/>
            <person name="Jayaseelan J.C."/>
            <person name="Lara F."/>
            <person name="Munidasa M."/>
            <person name="Palculict T."/>
            <person name="Patil S."/>
            <person name="Pu L.-L."/>
            <person name="Saada N."/>
            <person name="Tang L."/>
            <person name="Weissenberger G."/>
            <person name="Zhu Y."/>
            <person name="Hemphill L."/>
            <person name="Shang Y."/>
            <person name="Youmans B."/>
            <person name="Ayvaz T."/>
            <person name="Ross M."/>
            <person name="Santibanez J."/>
            <person name="Aqrawi P."/>
            <person name="Gross S."/>
            <person name="Joshi V."/>
            <person name="Fowler G."/>
            <person name="Nazareth L."/>
            <person name="Reid J."/>
            <person name="Worley K."/>
            <person name="Petrosino J."/>
            <person name="Highlander S."/>
            <person name="Gibbs R."/>
        </authorList>
    </citation>
    <scope>NUCLEOTIDE SEQUENCE [LARGE SCALE GENOMIC DNA]</scope>
    <source>
        <strain evidence="4">DSM 15952 / CCUG 50447 / LMG 22039 / TP 1.5</strain>
    </source>
</reference>
<dbReference type="Proteomes" id="UP000010296">
    <property type="component" value="Unassembled WGS sequence"/>
</dbReference>
<keyword evidence="3" id="KW-0808">Transferase</keyword>
<comment type="caution">
    <text evidence="3">The sequence shown here is derived from an EMBL/GenBank/DDBJ whole genome shotgun (WGS) entry which is preliminary data.</text>
</comment>
<dbReference type="HOGENOM" id="CLU_033536_7_4_9"/>
<evidence type="ECO:0000256" key="1">
    <source>
        <dbReference type="SAM" id="Phobius"/>
    </source>
</evidence>
<evidence type="ECO:0000313" key="4">
    <source>
        <dbReference type="Proteomes" id="UP000010296"/>
    </source>
</evidence>
<dbReference type="CDD" id="cd04179">
    <property type="entry name" value="DPM_DPG-synthase_like"/>
    <property type="match status" value="1"/>
</dbReference>
<keyword evidence="4" id="KW-1185">Reference proteome</keyword>
<dbReference type="EC" id="2.4.-.-" evidence="3"/>
<dbReference type="EMBL" id="AEPV01000039">
    <property type="protein sequence ID" value="EFU74072.1"/>
    <property type="molecule type" value="Genomic_DNA"/>
</dbReference>
<dbReference type="Pfam" id="PF00535">
    <property type="entry name" value="Glycos_transf_2"/>
    <property type="match status" value="1"/>
</dbReference>
<evidence type="ECO:0000313" key="3">
    <source>
        <dbReference type="EMBL" id="EFU74072.1"/>
    </source>
</evidence>
<evidence type="ECO:0000259" key="2">
    <source>
        <dbReference type="Pfam" id="PF00535"/>
    </source>
</evidence>
<dbReference type="AlphaFoldDB" id="E6LFH3"/>
<proteinExistence type="predicted"/>
<feature type="domain" description="Glycosyltransferase 2-like" evidence="2">
    <location>
        <begin position="13"/>
        <end position="178"/>
    </location>
</feature>
<dbReference type="SUPFAM" id="SSF53448">
    <property type="entry name" value="Nucleotide-diphospho-sugar transferases"/>
    <property type="match status" value="1"/>
</dbReference>
<keyword evidence="1" id="KW-1133">Transmembrane helix</keyword>
<dbReference type="InterPro" id="IPR029044">
    <property type="entry name" value="Nucleotide-diphossugar_trans"/>
</dbReference>
<protein>
    <submittedName>
        <fullName evidence="3">Glycosyltransferase, group 2 family protein</fullName>
        <ecNumber evidence="3">2.4.-.-</ecNumber>
    </submittedName>
</protein>
<dbReference type="RefSeq" id="WP_007208131.1">
    <property type="nucleotide sequence ID" value="NZ_GL622241.1"/>
</dbReference>
<accession>E6LFH3</accession>
<dbReference type="InterPro" id="IPR001173">
    <property type="entry name" value="Glyco_trans_2-like"/>
</dbReference>
<dbReference type="STRING" id="888064.HMPREF9088_1113"/>
<feature type="non-terminal residue" evidence="3">
    <location>
        <position position="263"/>
    </location>
</feature>